<keyword evidence="2" id="KW-0413">Isomerase</keyword>
<dbReference type="InterPro" id="IPR036237">
    <property type="entry name" value="Xyl_isomerase-like_sf"/>
</dbReference>
<dbReference type="RefSeq" id="WP_194704030.1">
    <property type="nucleotide sequence ID" value="NZ_JADKNH010000020.1"/>
</dbReference>
<gene>
    <name evidence="2" type="ORF">ISU02_22070</name>
</gene>
<dbReference type="Proteomes" id="UP000614200">
    <property type="component" value="Unassembled WGS sequence"/>
</dbReference>
<keyword evidence="3" id="KW-1185">Reference proteome</keyword>
<dbReference type="PANTHER" id="PTHR12110">
    <property type="entry name" value="HYDROXYPYRUVATE ISOMERASE"/>
    <property type="match status" value="1"/>
</dbReference>
<reference evidence="2 3" key="1">
    <citation type="submission" date="2020-11" db="EMBL/GenBank/DDBJ databases">
        <title>Fusibacter basophilias sp. nov.</title>
        <authorList>
            <person name="Qiu D."/>
        </authorList>
    </citation>
    <scope>NUCLEOTIDE SEQUENCE [LARGE SCALE GENOMIC DNA]</scope>
    <source>
        <strain evidence="2 3">Q10-2</strain>
    </source>
</reference>
<dbReference type="SUPFAM" id="SSF51658">
    <property type="entry name" value="Xylose isomerase-like"/>
    <property type="match status" value="1"/>
</dbReference>
<accession>A0ABS0A047</accession>
<dbReference type="GO" id="GO:0016853">
    <property type="term" value="F:isomerase activity"/>
    <property type="evidence" value="ECO:0007669"/>
    <property type="project" value="UniProtKB-KW"/>
</dbReference>
<sequence length="272" mass="30723">METKFSLAHLTVLGCAPPEMIYLAKMCGYDYVSLRPIYMGLPGEPNYDLAHKKEMLLQTKKALKTTGIGVHDIELARIVDDIDVKQYLPAIEAGAELGAKSLLSSVWTDNKALYTEKFHELCELTKPYGMNVDLEFVTWSGVKNLKQAKELLNSTPATNKGLMVDTLHFNRSRVALEELDGLPAEWFHFVHLCDGPSEIPTTNEGLIFTGRDERYYVGEGGINIDEIINRIPKEVVFSIELPHIKRVAELGYAEHARRCLETAKDYLKKMNY</sequence>
<dbReference type="Gene3D" id="3.20.20.150">
    <property type="entry name" value="Divalent-metal-dependent TIM barrel enzymes"/>
    <property type="match status" value="1"/>
</dbReference>
<name>A0ABS0A047_9FIRM</name>
<dbReference type="PANTHER" id="PTHR12110:SF48">
    <property type="entry name" value="BLL3656 PROTEIN"/>
    <property type="match status" value="1"/>
</dbReference>
<proteinExistence type="predicted"/>
<dbReference type="Pfam" id="PF01261">
    <property type="entry name" value="AP_endonuc_2"/>
    <property type="match status" value="1"/>
</dbReference>
<organism evidence="2 3">
    <name type="scientific">Fusibacter ferrireducens</name>
    <dbReference type="NCBI Taxonomy" id="2785058"/>
    <lineage>
        <taxon>Bacteria</taxon>
        <taxon>Bacillati</taxon>
        <taxon>Bacillota</taxon>
        <taxon>Clostridia</taxon>
        <taxon>Eubacteriales</taxon>
        <taxon>Eubacteriales Family XII. Incertae Sedis</taxon>
        <taxon>Fusibacter</taxon>
    </lineage>
</organism>
<evidence type="ECO:0000259" key="1">
    <source>
        <dbReference type="Pfam" id="PF01261"/>
    </source>
</evidence>
<evidence type="ECO:0000313" key="2">
    <source>
        <dbReference type="EMBL" id="MBF4695793.1"/>
    </source>
</evidence>
<feature type="domain" description="Xylose isomerase-like TIM barrel" evidence="1">
    <location>
        <begin position="23"/>
        <end position="259"/>
    </location>
</feature>
<comment type="caution">
    <text evidence="2">The sequence shown here is derived from an EMBL/GenBank/DDBJ whole genome shotgun (WGS) entry which is preliminary data.</text>
</comment>
<dbReference type="PROSITE" id="PS51257">
    <property type="entry name" value="PROKAR_LIPOPROTEIN"/>
    <property type="match status" value="1"/>
</dbReference>
<dbReference type="InterPro" id="IPR013022">
    <property type="entry name" value="Xyl_isomerase-like_TIM-brl"/>
</dbReference>
<evidence type="ECO:0000313" key="3">
    <source>
        <dbReference type="Proteomes" id="UP000614200"/>
    </source>
</evidence>
<protein>
    <submittedName>
        <fullName evidence="2">Sugar phosphate isomerase/epimerase</fullName>
    </submittedName>
</protein>
<dbReference type="EMBL" id="JADKNH010000020">
    <property type="protein sequence ID" value="MBF4695793.1"/>
    <property type="molecule type" value="Genomic_DNA"/>
</dbReference>
<dbReference type="InterPro" id="IPR050312">
    <property type="entry name" value="IolE/XylAMocC-like"/>
</dbReference>